<dbReference type="Gene3D" id="3.40.50.720">
    <property type="entry name" value="NAD(P)-binding Rossmann-like Domain"/>
    <property type="match status" value="1"/>
</dbReference>
<dbReference type="OrthoDB" id="9810734at2"/>
<evidence type="ECO:0008006" key="3">
    <source>
        <dbReference type="Google" id="ProtNLM"/>
    </source>
</evidence>
<evidence type="ECO:0000313" key="2">
    <source>
        <dbReference type="Proteomes" id="UP000070250"/>
    </source>
</evidence>
<dbReference type="RefSeq" id="WP_066918723.1">
    <property type="nucleotide sequence ID" value="NZ_CP011971.1"/>
</dbReference>
<dbReference type="SUPFAM" id="SSF51735">
    <property type="entry name" value="NAD(P)-binding Rossmann-fold domains"/>
    <property type="match status" value="1"/>
</dbReference>
<keyword evidence="2" id="KW-1185">Reference proteome</keyword>
<dbReference type="PANTHER" id="PTHR43313">
    <property type="entry name" value="SHORT-CHAIN DEHYDROGENASE/REDUCTASE FAMILY 9C"/>
    <property type="match status" value="1"/>
</dbReference>
<dbReference type="KEGG" id="sdf:ACG33_03495"/>
<dbReference type="Proteomes" id="UP000070250">
    <property type="component" value="Chromosome"/>
</dbReference>
<protein>
    <recommendedName>
        <fullName evidence="3">Short-chain dehydrogenase</fullName>
    </recommendedName>
</protein>
<dbReference type="GO" id="GO:0008202">
    <property type="term" value="P:steroid metabolic process"/>
    <property type="evidence" value="ECO:0007669"/>
    <property type="project" value="TreeGrafter"/>
</dbReference>
<organism evidence="1 2">
    <name type="scientific">Steroidobacter denitrificans</name>
    <dbReference type="NCBI Taxonomy" id="465721"/>
    <lineage>
        <taxon>Bacteria</taxon>
        <taxon>Pseudomonadati</taxon>
        <taxon>Pseudomonadota</taxon>
        <taxon>Gammaproteobacteria</taxon>
        <taxon>Steroidobacterales</taxon>
        <taxon>Steroidobacteraceae</taxon>
        <taxon>Steroidobacter</taxon>
    </lineage>
</organism>
<evidence type="ECO:0000313" key="1">
    <source>
        <dbReference type="EMBL" id="AMN46183.1"/>
    </source>
</evidence>
<proteinExistence type="predicted"/>
<sequence length="304" mass="32394">MAKLRNRTQETASLAVVVTGASSGIGHAGAVALAAHGYHVFAAVRRPEESAALFAESAGRITAVRMDVTDATSIDAAVERIDARLSESNLALVGLVSNAGAGMMGPVEFLYEDVLRSQLETNLVGHLAVARRFLPLIRAGVTGANASRRGRIYFVGTGAGVPSPVYPFLGAYMACKWGLEALCRSLRQELALRGDSIDVGMVNPGFVRTRMSETTRSATGSVLARMPRSALTAYAPLLACFGRYSARRRGSSAEQAGAVLARAVSAPRARRQYYIGTDSIAAACFARLPLGLQERFIARIYRER</sequence>
<accession>A0A127F6W8</accession>
<dbReference type="Pfam" id="PF00106">
    <property type="entry name" value="adh_short"/>
    <property type="match status" value="1"/>
</dbReference>
<dbReference type="AlphaFoldDB" id="A0A127F6W8"/>
<gene>
    <name evidence="1" type="ORF">ACG33_03495</name>
</gene>
<dbReference type="InterPro" id="IPR036291">
    <property type="entry name" value="NAD(P)-bd_dom_sf"/>
</dbReference>
<reference evidence="1 2" key="1">
    <citation type="submission" date="2015-06" db="EMBL/GenBank/DDBJ databases">
        <title>A Comprehensive Approach to Explore the Metabolic and Phylogenetic Diversity of Bacterial Steroid Degradation in the Environment: Testosterone as an Example.</title>
        <authorList>
            <person name="Yang F.-C."/>
            <person name="Chen Y.-L."/>
            <person name="Yu C.-P."/>
            <person name="Tang S.-L."/>
            <person name="Wang P.-H."/>
            <person name="Ismail W."/>
            <person name="Wang C.-H."/>
            <person name="Yang C.-Y."/>
            <person name="Chiang Y.-R."/>
        </authorList>
    </citation>
    <scope>NUCLEOTIDE SEQUENCE [LARGE SCALE GENOMIC DNA]</scope>
    <source>
        <strain evidence="1 2">DSM 18526</strain>
    </source>
</reference>
<name>A0A127F6W8_STEDE</name>
<dbReference type="InterPro" id="IPR002347">
    <property type="entry name" value="SDR_fam"/>
</dbReference>
<dbReference type="PANTHER" id="PTHR43313:SF1">
    <property type="entry name" value="3BETA-HYDROXYSTEROID DEHYDROGENASE DHS-16"/>
    <property type="match status" value="1"/>
</dbReference>
<dbReference type="STRING" id="465721.ACG33_03495"/>
<dbReference type="GO" id="GO:0016491">
    <property type="term" value="F:oxidoreductase activity"/>
    <property type="evidence" value="ECO:0007669"/>
    <property type="project" value="TreeGrafter"/>
</dbReference>
<dbReference type="PRINTS" id="PR00081">
    <property type="entry name" value="GDHRDH"/>
</dbReference>
<dbReference type="EMBL" id="CP011971">
    <property type="protein sequence ID" value="AMN46183.1"/>
    <property type="molecule type" value="Genomic_DNA"/>
</dbReference>